<organism evidence="1 2">
    <name type="scientific">Phoenix dactylifera</name>
    <name type="common">Date palm</name>
    <dbReference type="NCBI Taxonomy" id="42345"/>
    <lineage>
        <taxon>Eukaryota</taxon>
        <taxon>Viridiplantae</taxon>
        <taxon>Streptophyta</taxon>
        <taxon>Embryophyta</taxon>
        <taxon>Tracheophyta</taxon>
        <taxon>Spermatophyta</taxon>
        <taxon>Magnoliopsida</taxon>
        <taxon>Liliopsida</taxon>
        <taxon>Arecaceae</taxon>
        <taxon>Coryphoideae</taxon>
        <taxon>Phoeniceae</taxon>
        <taxon>Phoenix</taxon>
    </lineage>
</organism>
<reference evidence="1" key="1">
    <citation type="journal article" date="2019" name="Nat. Commun.">
        <title>Genome-wide association mapping of date palm fruit traits.</title>
        <authorList>
            <person name="Hazzouri K.M."/>
            <person name="Gros-Balthazard M."/>
            <person name="Flowers J.M."/>
            <person name="Copetti D."/>
            <person name="Lemansour A."/>
            <person name="Lebrun M."/>
            <person name="Masmoudi K."/>
            <person name="Ferrand S."/>
            <person name="Dhar M.I."/>
            <person name="Fresquez Z.A."/>
            <person name="Rosas U."/>
            <person name="Zhang J."/>
            <person name="Talag J."/>
            <person name="Lee S."/>
            <person name="Kudrna D."/>
            <person name="Powell R.F."/>
            <person name="Leitch I.J."/>
            <person name="Krueger R.R."/>
            <person name="Wing R.A."/>
            <person name="Amiri K.M.A."/>
            <person name="Purugganan M.D."/>
        </authorList>
    </citation>
    <scope>NUCLEOTIDE SEQUENCE [LARGE SCALE GENOMIC DNA]</scope>
    <source>
        <strain evidence="1">cv. Khalas</strain>
    </source>
</reference>
<dbReference type="OrthoDB" id="311633at2759"/>
<keyword evidence="1" id="KW-1185">Reference proteome</keyword>
<dbReference type="GO" id="GO:0016226">
    <property type="term" value="P:iron-sulfur cluster assembly"/>
    <property type="evidence" value="ECO:0007669"/>
    <property type="project" value="InterPro"/>
</dbReference>
<dbReference type="PANTHER" id="PTHR13273:SF14">
    <property type="entry name" value="ANAMORSIN"/>
    <property type="match status" value="1"/>
</dbReference>
<protein>
    <submittedName>
        <fullName evidence="2">Anamorsin homolog isoform X1</fullName>
    </submittedName>
</protein>
<dbReference type="Gene3D" id="3.40.50.150">
    <property type="entry name" value="Vaccinia Virus protein VP39"/>
    <property type="match status" value="1"/>
</dbReference>
<proteinExistence type="predicted"/>
<evidence type="ECO:0000313" key="2">
    <source>
        <dbReference type="RefSeq" id="XP_038982837.1"/>
    </source>
</evidence>
<dbReference type="PANTHER" id="PTHR13273">
    <property type="entry name" value="ANAMORSIN"/>
    <property type="match status" value="1"/>
</dbReference>
<evidence type="ECO:0000313" key="1">
    <source>
        <dbReference type="Proteomes" id="UP000228380"/>
    </source>
</evidence>
<dbReference type="GO" id="GO:0051536">
    <property type="term" value="F:iron-sulfur cluster binding"/>
    <property type="evidence" value="ECO:0007669"/>
    <property type="project" value="InterPro"/>
</dbReference>
<reference evidence="2" key="2">
    <citation type="submission" date="2025-08" db="UniProtKB">
        <authorList>
            <consortium name="RefSeq"/>
        </authorList>
    </citation>
    <scope>IDENTIFICATION</scope>
    <source>
        <tissue evidence="2">Young leaves</tissue>
    </source>
</reference>
<dbReference type="AlphaFoldDB" id="A0A8B9AAU8"/>
<name>A0A8B9AAU8_PHODC</name>
<accession>A0A8B9AAU8</accession>
<dbReference type="Proteomes" id="UP000228380">
    <property type="component" value="Chromosome 5"/>
</dbReference>
<dbReference type="SUPFAM" id="SSF53335">
    <property type="entry name" value="S-adenosyl-L-methionine-dependent methyltransferases"/>
    <property type="match status" value="1"/>
</dbReference>
<dbReference type="InterPro" id="IPR029063">
    <property type="entry name" value="SAM-dependent_MTases_sf"/>
</dbReference>
<dbReference type="InterPro" id="IPR007785">
    <property type="entry name" value="Anamorsin"/>
</dbReference>
<sequence length="255" mass="28247">MDMVAMKRRVLVATDNVVIPVSVVFSAVERIGVHVSAEDDVLVATRATPTIRGKLPIEPASMDGAISLMKTPELVGEQWIEEIARVLKPEGKILIQTSLSCLQLTDDKPSFGLERKLLMAGFLEVQTVQIKAMLPIEADGDQLLTIKGKKASWKIGSSFSLKKATNTAPKIQIDDSLLTEEDLKKPQLPPGLMHMIKSFASVRFPWASRRKKMQLEIVKLEARGRPERRTACTCGRPGKSKGWQLVIIFATCRVF</sequence>
<dbReference type="GO" id="GO:0005737">
    <property type="term" value="C:cytoplasm"/>
    <property type="evidence" value="ECO:0007669"/>
    <property type="project" value="InterPro"/>
</dbReference>
<dbReference type="RefSeq" id="XP_038982837.1">
    <property type="nucleotide sequence ID" value="XM_039126909.1"/>
</dbReference>
<gene>
    <name evidence="2" type="primary">LOC103697959</name>
</gene>
<dbReference type="GeneID" id="103697959"/>